<dbReference type="EMBL" id="BAAAMJ010000018">
    <property type="protein sequence ID" value="GAA1911319.1"/>
    <property type="molecule type" value="Genomic_DNA"/>
</dbReference>
<protein>
    <submittedName>
        <fullName evidence="6">DUF4349 domain-containing protein</fullName>
    </submittedName>
</protein>
<dbReference type="Proteomes" id="UP001501303">
    <property type="component" value="Unassembled WGS sequence"/>
</dbReference>
<gene>
    <name evidence="6" type="ORF">GCM10009716_21640</name>
</gene>
<keyword evidence="7" id="KW-1185">Reference proteome</keyword>
<keyword evidence="4" id="KW-0732">Signal</keyword>
<feature type="transmembrane region" description="Helical" evidence="3">
    <location>
        <begin position="273"/>
        <end position="293"/>
    </location>
</feature>
<evidence type="ECO:0000313" key="7">
    <source>
        <dbReference type="Proteomes" id="UP001501303"/>
    </source>
</evidence>
<feature type="coiled-coil region" evidence="1">
    <location>
        <begin position="202"/>
        <end position="229"/>
    </location>
</feature>
<evidence type="ECO:0000259" key="5">
    <source>
        <dbReference type="Pfam" id="PF14257"/>
    </source>
</evidence>
<comment type="caution">
    <text evidence="6">The sequence shown here is derived from an EMBL/GenBank/DDBJ whole genome shotgun (WGS) entry which is preliminary data.</text>
</comment>
<feature type="region of interest" description="Disordered" evidence="2">
    <location>
        <begin position="312"/>
        <end position="350"/>
    </location>
</feature>
<evidence type="ECO:0000256" key="2">
    <source>
        <dbReference type="SAM" id="MobiDB-lite"/>
    </source>
</evidence>
<dbReference type="RefSeq" id="WP_344260887.1">
    <property type="nucleotide sequence ID" value="NZ_BAAAMJ010000018.1"/>
</dbReference>
<evidence type="ECO:0000256" key="1">
    <source>
        <dbReference type="SAM" id="Coils"/>
    </source>
</evidence>
<dbReference type="PROSITE" id="PS51257">
    <property type="entry name" value="PROKAR_LIPOPROTEIN"/>
    <property type="match status" value="1"/>
</dbReference>
<sequence length="350" mass="36696">MHHRGTAASAALLLAALLAVAGCGSGQDRTADLSGGAAEAQAEDSAPEAPADRDGGAGDGEEGAAREDAGAAEQAPDTGTASLAPAHLIRTAEITVVTEDVEGGYDRAVELTEEAGGWVSAEQTDREDDGSRLSRITLQVPPERYERLLADLSRLGELRHREVSTEDVTGTVVDVESRIATQEESVARVRALMKEAGKLSDIVALEAELSTRQADLEALKARLASLREQTGTATVSLVLLEPDRVDEEEEEDSGGPSVGGALAAGWGALKTTLLWTAVVIGAVLPFAAALLLLEIVRRLLVRWLPERLRPTWPRRRGAVPPPPVAAPAPMTQGGRPQEPARPAPQPPADS</sequence>
<evidence type="ECO:0000256" key="3">
    <source>
        <dbReference type="SAM" id="Phobius"/>
    </source>
</evidence>
<keyword evidence="1" id="KW-0175">Coiled coil</keyword>
<organism evidence="6 7">
    <name type="scientific">Streptomyces sodiiphilus</name>
    <dbReference type="NCBI Taxonomy" id="226217"/>
    <lineage>
        <taxon>Bacteria</taxon>
        <taxon>Bacillati</taxon>
        <taxon>Actinomycetota</taxon>
        <taxon>Actinomycetes</taxon>
        <taxon>Kitasatosporales</taxon>
        <taxon>Streptomycetaceae</taxon>
        <taxon>Streptomyces</taxon>
    </lineage>
</organism>
<evidence type="ECO:0000313" key="6">
    <source>
        <dbReference type="EMBL" id="GAA1911319.1"/>
    </source>
</evidence>
<feature type="domain" description="DUF4349" evidence="5">
    <location>
        <begin position="87"/>
        <end position="296"/>
    </location>
</feature>
<feature type="region of interest" description="Disordered" evidence="2">
    <location>
        <begin position="28"/>
        <end position="86"/>
    </location>
</feature>
<name>A0ABN2P399_9ACTN</name>
<feature type="chain" id="PRO_5045429549" evidence="4">
    <location>
        <begin position="22"/>
        <end position="350"/>
    </location>
</feature>
<dbReference type="Pfam" id="PF14257">
    <property type="entry name" value="DUF4349"/>
    <property type="match status" value="1"/>
</dbReference>
<dbReference type="InterPro" id="IPR025645">
    <property type="entry name" value="DUF4349"/>
</dbReference>
<feature type="signal peptide" evidence="4">
    <location>
        <begin position="1"/>
        <end position="21"/>
    </location>
</feature>
<proteinExistence type="predicted"/>
<reference evidence="6 7" key="1">
    <citation type="journal article" date="2019" name="Int. J. Syst. Evol. Microbiol.">
        <title>The Global Catalogue of Microorganisms (GCM) 10K type strain sequencing project: providing services to taxonomists for standard genome sequencing and annotation.</title>
        <authorList>
            <consortium name="The Broad Institute Genomics Platform"/>
            <consortium name="The Broad Institute Genome Sequencing Center for Infectious Disease"/>
            <person name="Wu L."/>
            <person name="Ma J."/>
        </authorList>
    </citation>
    <scope>NUCLEOTIDE SEQUENCE [LARGE SCALE GENOMIC DNA]</scope>
    <source>
        <strain evidence="6 7">JCM 13581</strain>
    </source>
</reference>
<evidence type="ECO:0000256" key="4">
    <source>
        <dbReference type="SAM" id="SignalP"/>
    </source>
</evidence>
<keyword evidence="3" id="KW-1133">Transmembrane helix</keyword>
<feature type="compositionally biased region" description="Pro residues" evidence="2">
    <location>
        <begin position="339"/>
        <end position="350"/>
    </location>
</feature>
<keyword evidence="3" id="KW-0472">Membrane</keyword>
<accession>A0ABN2P399</accession>
<keyword evidence="3" id="KW-0812">Transmembrane</keyword>